<dbReference type="PROSITE" id="PS50042">
    <property type="entry name" value="CNMP_BINDING_3"/>
    <property type="match status" value="2"/>
</dbReference>
<name>A0A4Y8PZH1_9BACL</name>
<evidence type="ECO:0000256" key="9">
    <source>
        <dbReference type="RuleBase" id="RU363121"/>
    </source>
</evidence>
<dbReference type="RefSeq" id="WP_134753937.1">
    <property type="nucleotide sequence ID" value="NZ_MYFO02000003.1"/>
</dbReference>
<feature type="compositionally biased region" description="Low complexity" evidence="10">
    <location>
        <begin position="1157"/>
        <end position="1179"/>
    </location>
</feature>
<evidence type="ECO:0000256" key="5">
    <source>
        <dbReference type="ARBA" id="ARBA00022840"/>
    </source>
</evidence>
<dbReference type="SUPFAM" id="SSF103473">
    <property type="entry name" value="MFS general substrate transporter"/>
    <property type="match status" value="1"/>
</dbReference>
<gene>
    <name evidence="12" type="ORF">B5M42_14235</name>
</gene>
<dbReference type="Gene3D" id="1.20.1250.20">
    <property type="entry name" value="MFS general substrate transporter like domains"/>
    <property type="match status" value="1"/>
</dbReference>
<dbReference type="Pfam" id="PF03219">
    <property type="entry name" value="TLC"/>
    <property type="match status" value="1"/>
</dbReference>
<dbReference type="InterPro" id="IPR004667">
    <property type="entry name" value="ADP_ATP_car_bac_type"/>
</dbReference>
<dbReference type="GO" id="GO:0034236">
    <property type="term" value="F:protein kinase A catalytic subunit binding"/>
    <property type="evidence" value="ECO:0007669"/>
    <property type="project" value="TreeGrafter"/>
</dbReference>
<organism evidence="12 13">
    <name type="scientific">Paenibacillus athensensis</name>
    <dbReference type="NCBI Taxonomy" id="1967502"/>
    <lineage>
        <taxon>Bacteria</taxon>
        <taxon>Bacillati</taxon>
        <taxon>Bacillota</taxon>
        <taxon>Bacilli</taxon>
        <taxon>Bacillales</taxon>
        <taxon>Paenibacillaceae</taxon>
        <taxon>Paenibacillus</taxon>
    </lineage>
</organism>
<evidence type="ECO:0000256" key="6">
    <source>
        <dbReference type="ARBA" id="ARBA00022989"/>
    </source>
</evidence>
<dbReference type="InterPro" id="IPR014710">
    <property type="entry name" value="RmlC-like_jellyroll"/>
</dbReference>
<dbReference type="GO" id="GO:0016020">
    <property type="term" value="C:membrane"/>
    <property type="evidence" value="ECO:0007669"/>
    <property type="project" value="UniProtKB-SubCell"/>
</dbReference>
<feature type="region of interest" description="Disordered" evidence="10">
    <location>
        <begin position="924"/>
        <end position="963"/>
    </location>
</feature>
<reference evidence="12 13" key="1">
    <citation type="submission" date="2017-03" db="EMBL/GenBank/DDBJ databases">
        <title>Isolation of Levoglucosan Utilizing Bacteria.</title>
        <authorList>
            <person name="Arya A.S."/>
        </authorList>
    </citation>
    <scope>NUCLEOTIDE SEQUENCE [LARGE SCALE GENOMIC DNA]</scope>
    <source>
        <strain evidence="12 13">MEC069</strain>
    </source>
</reference>
<evidence type="ECO:0000313" key="12">
    <source>
        <dbReference type="EMBL" id="TFE86773.1"/>
    </source>
</evidence>
<keyword evidence="8" id="KW-0010">Activator</keyword>
<dbReference type="CDD" id="cd00038">
    <property type="entry name" value="CAP_ED"/>
    <property type="match status" value="2"/>
</dbReference>
<feature type="transmembrane region" description="Helical" evidence="9">
    <location>
        <begin position="57"/>
        <end position="76"/>
    </location>
</feature>
<feature type="transmembrane region" description="Helical" evidence="9">
    <location>
        <begin position="242"/>
        <end position="264"/>
    </location>
</feature>
<dbReference type="PANTHER" id="PTHR11635:SF152">
    <property type="entry name" value="CAMP-DEPENDENT PROTEIN KINASE TYPE I REGULATORY SUBUNIT-RELATED"/>
    <property type="match status" value="1"/>
</dbReference>
<dbReference type="GO" id="GO:0005829">
    <property type="term" value="C:cytosol"/>
    <property type="evidence" value="ECO:0007669"/>
    <property type="project" value="TreeGrafter"/>
</dbReference>
<feature type="transmembrane region" description="Helical" evidence="9">
    <location>
        <begin position="313"/>
        <end position="339"/>
    </location>
</feature>
<dbReference type="GO" id="GO:0004862">
    <property type="term" value="F:cAMP-dependent protein kinase inhibitor activity"/>
    <property type="evidence" value="ECO:0007669"/>
    <property type="project" value="TreeGrafter"/>
</dbReference>
<evidence type="ECO:0000256" key="7">
    <source>
        <dbReference type="ARBA" id="ARBA00023136"/>
    </source>
</evidence>
<protein>
    <recommendedName>
        <fullName evidence="9">ADP,ATP carrier protein</fullName>
    </recommendedName>
</protein>
<dbReference type="SUPFAM" id="SSF48371">
    <property type="entry name" value="ARM repeat"/>
    <property type="match status" value="1"/>
</dbReference>
<evidence type="ECO:0000256" key="1">
    <source>
        <dbReference type="ARBA" id="ARBA00004141"/>
    </source>
</evidence>
<proteinExistence type="inferred from homology"/>
<comment type="subcellular location">
    <subcellularLocation>
        <location evidence="1 9">Membrane</location>
        <topology evidence="1 9">Multi-pass membrane protein</topology>
    </subcellularLocation>
</comment>
<sequence length="1324" mass="140632">MNTGKSIQRFAAAFDADRAEYSKAVLLFGYLFCVASASTIGRTAADTLFLSKFSGSALSWMYLPQAVTMIVSGLLFQRFAPRIRLERLIQTLIPAIALLACLSRIGVGLDLIWVFPVIYIGFDVFNFLMIVCFWQFAPAVMDERKAKRMIGLVGSGGIAGSIISGFGLKAFVPLLGTANLIYVYAGLQLAALAVVTLIRRRYPPAPEAGAGLTTRDKASAAVSGTVRPGRERQGGLFKHVPYLKYVAVLAAALVFSLTLIDYQFKSILRESLQNEALAGFMGTFYGFSGIVALLVQLFASGWLISRLGMMTTLLIFPVALFAGSLGIVALPVLATAVLVKGSDKVVGDTIYSSVSQLLMFPIPPEWRTRAKSFLDGVVRNGAKGVAALCLLAVSHVLAPAQLSYIVLALLAAGVFAALKVKKAYLRTLLATLQTGKHDWQKAQLDFMDPASLRLLTDALSSPNKRQALYALRLLRQLGSFDIAPHLPALLAHPAPEVSMEALLHLEQLAASEMAPTLRRLLHSPAATPVRAQALIALAACAREDDLAFIAAYLDEPEPELQTAAIAGLVKYYGIDGMFRAVARLKELIDSDLDAHRIAVAGLFGQIGVRSFYQPLAGLLRDRSPQVRVRALESAAALRVPALIPAVLDGLRDAATRRQAVDALAAHEEALVLPLLAEAMQDDGLAPHLPAVFERIGTQAAFDALLAGYAPATLDQRDRIIDALCRMRKNALAVQPLTVERLIADEIRLYHELAAQAAPLAGLPSCVELTTIVGQLRFAASRRVFRGLALIYDAPTMQAVFVNWSEGDARRQANAAEVIDQTVQGPLRAQLAGLMAAPRRLPAGPSGGAAGDAAQRAAALAGLAGQADGWLREVAAYVAGSGGHGDGDAAAAAASATTASAAMAGAKVAGAARVGAEAAGAERAASATTAGTEANNAVKASTGAADARTPEATGNKAAQHPTPAPFSATAERIERVSLLQNVPAFQGLTSKELAGIATRLHPLRIPAGQTIVSEGDPGDCLYIISSGQAGVWRSERLLGELQRGDCFGEMALFGQGLRTATVRAETESELWRLDSAIFYDILYSHTSIAFEIMRLLSRRLRMQLENGGARQAGGAAAATAPAGAAALPQAGKEARAANDFPAAYQANQANRTNPADGATPAAEAAPATEANANTATANTARRLSETASSEHELILRRILTLQRIELFVHLTEEDFIWLAHAMEEVEYPAGAAVCRMGDYGDTMYAIISGEIRVHAGSTEFARLREGEYFGEMAVIDSGPRSADCSATTDVVLLEVHRDMLLTACFQNANVLKSMLRVLAERLQRL</sequence>
<keyword evidence="6 9" id="KW-1133">Transmembrane helix</keyword>
<dbReference type="PANTHER" id="PTHR11635">
    <property type="entry name" value="CAMP-DEPENDENT PROTEIN KINASE REGULATORY CHAIN"/>
    <property type="match status" value="1"/>
</dbReference>
<evidence type="ECO:0000256" key="3">
    <source>
        <dbReference type="ARBA" id="ARBA00022692"/>
    </source>
</evidence>
<dbReference type="CDD" id="cd06174">
    <property type="entry name" value="MFS"/>
    <property type="match status" value="1"/>
</dbReference>
<feature type="transmembrane region" description="Helical" evidence="9">
    <location>
        <begin position="180"/>
        <end position="198"/>
    </location>
</feature>
<dbReference type="PROSITE" id="PS00888">
    <property type="entry name" value="CNMP_BINDING_1"/>
    <property type="match status" value="1"/>
</dbReference>
<keyword evidence="3 9" id="KW-0812">Transmembrane</keyword>
<dbReference type="EMBL" id="MYFO01000017">
    <property type="protein sequence ID" value="TFE86773.1"/>
    <property type="molecule type" value="Genomic_DNA"/>
</dbReference>
<feature type="transmembrane region" description="Helical" evidence="9">
    <location>
        <begin position="149"/>
        <end position="168"/>
    </location>
</feature>
<dbReference type="Gene3D" id="1.25.10.10">
    <property type="entry name" value="Leucine-rich Repeat Variant"/>
    <property type="match status" value="2"/>
</dbReference>
<comment type="similarity">
    <text evidence="9">Belongs to the ADP/ATP translocase tlc family.</text>
</comment>
<feature type="transmembrane region" description="Helical" evidence="9">
    <location>
        <begin position="88"/>
        <end position="107"/>
    </location>
</feature>
<dbReference type="InterPro" id="IPR018488">
    <property type="entry name" value="cNMP-bd_CS"/>
</dbReference>
<dbReference type="GO" id="GO:0005952">
    <property type="term" value="C:cAMP-dependent protein kinase complex"/>
    <property type="evidence" value="ECO:0007669"/>
    <property type="project" value="InterPro"/>
</dbReference>
<comment type="caution">
    <text evidence="12">The sequence shown here is derived from an EMBL/GenBank/DDBJ whole genome shotgun (WGS) entry which is preliminary data.</text>
</comment>
<dbReference type="InterPro" id="IPR016024">
    <property type="entry name" value="ARM-type_fold"/>
</dbReference>
<dbReference type="SMART" id="SM00100">
    <property type="entry name" value="cNMP"/>
    <property type="match status" value="2"/>
</dbReference>
<dbReference type="Gene3D" id="2.60.120.10">
    <property type="entry name" value="Jelly Rolls"/>
    <property type="match status" value="2"/>
</dbReference>
<dbReference type="Pfam" id="PF13646">
    <property type="entry name" value="HEAT_2"/>
    <property type="match status" value="1"/>
</dbReference>
<keyword evidence="4 9" id="KW-0547">Nucleotide-binding</keyword>
<dbReference type="SUPFAM" id="SSF51206">
    <property type="entry name" value="cAMP-binding domain-like"/>
    <property type="match status" value="2"/>
</dbReference>
<evidence type="ECO:0000256" key="4">
    <source>
        <dbReference type="ARBA" id="ARBA00022741"/>
    </source>
</evidence>
<evidence type="ECO:0000256" key="10">
    <source>
        <dbReference type="SAM" id="MobiDB-lite"/>
    </source>
</evidence>
<feature type="domain" description="Cyclic nucleotide-binding" evidence="11">
    <location>
        <begin position="983"/>
        <end position="1098"/>
    </location>
</feature>
<dbReference type="Pfam" id="PF00027">
    <property type="entry name" value="cNMP_binding"/>
    <property type="match status" value="2"/>
</dbReference>
<keyword evidence="5 9" id="KW-0067">ATP-binding</keyword>
<dbReference type="InterPro" id="IPR011989">
    <property type="entry name" value="ARM-like"/>
</dbReference>
<keyword evidence="2 9" id="KW-0813">Transport</keyword>
<feature type="transmembrane region" description="Helical" evidence="9">
    <location>
        <begin position="24"/>
        <end position="45"/>
    </location>
</feature>
<evidence type="ECO:0000313" key="13">
    <source>
        <dbReference type="Proteomes" id="UP000298246"/>
    </source>
</evidence>
<dbReference type="InterPro" id="IPR000595">
    <property type="entry name" value="cNMP-bd_dom"/>
</dbReference>
<feature type="transmembrane region" description="Helical" evidence="9">
    <location>
        <begin position="113"/>
        <end position="137"/>
    </location>
</feature>
<dbReference type="Proteomes" id="UP000298246">
    <property type="component" value="Unassembled WGS sequence"/>
</dbReference>
<accession>A0A4Y8PZH1</accession>
<evidence type="ECO:0000259" key="11">
    <source>
        <dbReference type="PROSITE" id="PS50042"/>
    </source>
</evidence>
<feature type="region of interest" description="Disordered" evidence="10">
    <location>
        <begin position="1149"/>
        <end position="1183"/>
    </location>
</feature>
<dbReference type="GO" id="GO:0005524">
    <property type="term" value="F:ATP binding"/>
    <property type="evidence" value="ECO:0007669"/>
    <property type="project" value="UniProtKB-KW"/>
</dbReference>
<feature type="compositionally biased region" description="Low complexity" evidence="10">
    <location>
        <begin position="924"/>
        <end position="933"/>
    </location>
</feature>
<dbReference type="PROSITE" id="PS00889">
    <property type="entry name" value="CNMP_BINDING_2"/>
    <property type="match status" value="1"/>
</dbReference>
<dbReference type="InterPro" id="IPR050503">
    <property type="entry name" value="cAMP-dep_PK_reg_su-like"/>
</dbReference>
<keyword evidence="13" id="KW-1185">Reference proteome</keyword>
<feature type="transmembrane region" description="Helical" evidence="9">
    <location>
        <begin position="284"/>
        <end position="304"/>
    </location>
</feature>
<dbReference type="InterPro" id="IPR036259">
    <property type="entry name" value="MFS_trans_sf"/>
</dbReference>
<evidence type="ECO:0000256" key="8">
    <source>
        <dbReference type="ARBA" id="ARBA00023159"/>
    </source>
</evidence>
<dbReference type="OrthoDB" id="3525895at2"/>
<keyword evidence="7 9" id="KW-0472">Membrane</keyword>
<dbReference type="GO" id="GO:0005471">
    <property type="term" value="F:ATP:ADP antiporter activity"/>
    <property type="evidence" value="ECO:0007669"/>
    <property type="project" value="InterPro"/>
</dbReference>
<dbReference type="GO" id="GO:0030552">
    <property type="term" value="F:cAMP binding"/>
    <property type="evidence" value="ECO:0007669"/>
    <property type="project" value="TreeGrafter"/>
</dbReference>
<feature type="domain" description="Cyclic nucleotide-binding" evidence="11">
    <location>
        <begin position="1205"/>
        <end position="1320"/>
    </location>
</feature>
<dbReference type="InterPro" id="IPR018490">
    <property type="entry name" value="cNMP-bd_dom_sf"/>
</dbReference>
<evidence type="ECO:0000256" key="2">
    <source>
        <dbReference type="ARBA" id="ARBA00022448"/>
    </source>
</evidence>